<evidence type="ECO:0000313" key="3">
    <source>
        <dbReference type="EMBL" id="VFS45480.1"/>
    </source>
</evidence>
<keyword evidence="1" id="KW-1133">Transmembrane helix</keyword>
<dbReference type="Proteomes" id="UP000224974">
    <property type="component" value="Unassembled WGS sequence"/>
</dbReference>
<gene>
    <name evidence="2" type="ORF">CRN84_25740</name>
    <name evidence="3" type="ORF">NCTC12282_00357</name>
</gene>
<feature type="transmembrane region" description="Helical" evidence="1">
    <location>
        <begin position="258"/>
        <end position="278"/>
    </location>
</feature>
<name>A0A2C6D0L3_9GAMM</name>
<reference evidence="2" key="1">
    <citation type="submission" date="2017-09" db="EMBL/GenBank/DDBJ databases">
        <title>FDA dAtabase for Regulatory Grade micrObial Sequences (FDA-ARGOS): Supporting development and validation of Infectious Disease Dx tests.</title>
        <authorList>
            <person name="Minogue T."/>
            <person name="Wolcott M."/>
            <person name="Wasieloski L."/>
            <person name="Aguilar W."/>
            <person name="Moore D."/>
            <person name="Tallon L.J."/>
            <person name="Sadzewicz L."/>
            <person name="Ott S."/>
            <person name="Zhao X."/>
            <person name="Nagaraj S."/>
            <person name="Vavikolanu K."/>
            <person name="Aluvathingal J."/>
            <person name="Nadendla S."/>
            <person name="Sichtig H."/>
        </authorList>
    </citation>
    <scope>NUCLEOTIDE SEQUENCE</scope>
    <source>
        <strain evidence="2">FDAARGOS_387</strain>
    </source>
</reference>
<keyword evidence="4" id="KW-1185">Reference proteome</keyword>
<organism evidence="2 4">
    <name type="scientific">Budvicia aquatica</name>
    <dbReference type="NCBI Taxonomy" id="82979"/>
    <lineage>
        <taxon>Bacteria</taxon>
        <taxon>Pseudomonadati</taxon>
        <taxon>Pseudomonadota</taxon>
        <taxon>Gammaproteobacteria</taxon>
        <taxon>Enterobacterales</taxon>
        <taxon>Budviciaceae</taxon>
        <taxon>Budvicia</taxon>
    </lineage>
</organism>
<feature type="transmembrane region" description="Helical" evidence="1">
    <location>
        <begin position="223"/>
        <end position="252"/>
    </location>
</feature>
<feature type="transmembrane region" description="Helical" evidence="1">
    <location>
        <begin position="32"/>
        <end position="57"/>
    </location>
</feature>
<feature type="transmembrane region" description="Helical" evidence="1">
    <location>
        <begin position="7"/>
        <end position="26"/>
    </location>
</feature>
<evidence type="ECO:0000256" key="1">
    <source>
        <dbReference type="SAM" id="Phobius"/>
    </source>
</evidence>
<feature type="transmembrane region" description="Helical" evidence="1">
    <location>
        <begin position="160"/>
        <end position="180"/>
    </location>
</feature>
<dbReference type="EMBL" id="PDDX01000001">
    <property type="protein sequence ID" value="PHI32469.1"/>
    <property type="molecule type" value="Genomic_DNA"/>
</dbReference>
<evidence type="ECO:0000313" key="4">
    <source>
        <dbReference type="Proteomes" id="UP000224974"/>
    </source>
</evidence>
<dbReference type="EMBL" id="CAADJA010000002">
    <property type="protein sequence ID" value="VFS45480.1"/>
    <property type="molecule type" value="Genomic_DNA"/>
</dbReference>
<dbReference type="Proteomes" id="UP000373449">
    <property type="component" value="Unassembled WGS sequence"/>
</dbReference>
<keyword evidence="1" id="KW-0472">Membrane</keyword>
<protein>
    <submittedName>
        <fullName evidence="2">Uncharacterized protein</fullName>
    </submittedName>
</protein>
<evidence type="ECO:0000313" key="5">
    <source>
        <dbReference type="Proteomes" id="UP000373449"/>
    </source>
</evidence>
<reference evidence="4" key="2">
    <citation type="submission" date="2017-09" db="EMBL/GenBank/DDBJ databases">
        <title>FDA dAtabase for Regulatory Grade micrObial Sequences (FDA-ARGOS): Supporting development and validation of Infectious Disease Dx tests.</title>
        <authorList>
            <person name="Minogue T."/>
            <person name="Wolcott M."/>
            <person name="Wasieloski L."/>
            <person name="Aguilar W."/>
            <person name="Moore D."/>
            <person name="Tallon L."/>
            <person name="Sadzewicz L."/>
            <person name="Ott S."/>
            <person name="Zhao X."/>
            <person name="Nagaraj S."/>
            <person name="Vavikolanu K."/>
            <person name="Aluvathingal J."/>
            <person name="Nadendla S."/>
            <person name="Sichtig H."/>
        </authorList>
    </citation>
    <scope>NUCLEOTIDE SEQUENCE [LARGE SCALE GENOMIC DNA]</scope>
    <source>
        <strain evidence="4">FDAARGOS_387</strain>
    </source>
</reference>
<evidence type="ECO:0000313" key="2">
    <source>
        <dbReference type="EMBL" id="PHI32469.1"/>
    </source>
</evidence>
<reference evidence="3 5" key="3">
    <citation type="submission" date="2019-03" db="EMBL/GenBank/DDBJ databases">
        <authorList>
            <consortium name="Pathogen Informatics"/>
        </authorList>
    </citation>
    <scope>NUCLEOTIDE SEQUENCE [LARGE SCALE GENOMIC DNA]</scope>
    <source>
        <strain evidence="3 5">NCTC12282</strain>
    </source>
</reference>
<keyword evidence="1" id="KW-0812">Transmembrane</keyword>
<feature type="transmembrane region" description="Helical" evidence="1">
    <location>
        <begin position="69"/>
        <end position="93"/>
    </location>
</feature>
<dbReference type="STRING" id="1111728.GCA_000427805_04893"/>
<accession>A0A2C6D0L3</accession>
<dbReference type="AlphaFoldDB" id="A0A2C6D0L3"/>
<feature type="transmembrane region" description="Helical" evidence="1">
    <location>
        <begin position="113"/>
        <end position="139"/>
    </location>
</feature>
<sequence>MKRNVQFILPLCIVLGNLGLYLYAYFTSHQPLALTYALVDLFDFLFDSTIIFALFLTLNSGKKYSATRLNVILTFAYFIAQWQISSRCFNYVFKGFISLTEQLSVIDIYISPYGWITVIHAVFQLIILISLFLIIRFWLEKQANKNTIKGPERINLTVPFVYALLNTSIILQAINPFIYSSDYFEASIIGSVLVIVPINFILSFVIVKRQQKINNQNISIKSALIACIIGILITILFNVLLHGLILLLLLAAFSMAGFLVYLGFVIYLSLFVFLYISYKSQQIAVRRFCKPQSELDNLVTG</sequence>
<proteinExistence type="predicted"/>
<feature type="transmembrane region" description="Helical" evidence="1">
    <location>
        <begin position="186"/>
        <end position="207"/>
    </location>
</feature>